<dbReference type="InterPro" id="IPR037053">
    <property type="entry name" value="Phage_tail_collar_dom_sf"/>
</dbReference>
<proteinExistence type="predicted"/>
<keyword evidence="3" id="KW-1185">Reference proteome</keyword>
<gene>
    <name evidence="2" type="ORF">EOE67_12495</name>
</gene>
<dbReference type="SUPFAM" id="SSF88874">
    <property type="entry name" value="Receptor-binding domain of short tail fibre protein gp12"/>
    <property type="match status" value="1"/>
</dbReference>
<accession>A0A437QMA3</accession>
<reference evidence="2 3" key="1">
    <citation type="submission" date="2019-01" db="EMBL/GenBank/DDBJ databases">
        <authorList>
            <person name="Chen W.-M."/>
        </authorList>
    </citation>
    <scope>NUCLEOTIDE SEQUENCE [LARGE SCALE GENOMIC DNA]</scope>
    <source>
        <strain evidence="2 3">KYPC3</strain>
    </source>
</reference>
<evidence type="ECO:0000313" key="2">
    <source>
        <dbReference type="EMBL" id="RVU35643.1"/>
    </source>
</evidence>
<feature type="domain" description="Phage tail collar" evidence="1">
    <location>
        <begin position="7"/>
        <end position="63"/>
    </location>
</feature>
<organism evidence="2 3">
    <name type="scientific">Rheinheimera riviphila</name>
    <dbReference type="NCBI Taxonomy" id="1834037"/>
    <lineage>
        <taxon>Bacteria</taxon>
        <taxon>Pseudomonadati</taxon>
        <taxon>Pseudomonadota</taxon>
        <taxon>Gammaproteobacteria</taxon>
        <taxon>Chromatiales</taxon>
        <taxon>Chromatiaceae</taxon>
        <taxon>Rheinheimera</taxon>
    </lineage>
</organism>
<sequence length="211" mass="20893">MSDPFIGEIRMFAGTFAPNGWALCQGQLLAISTNAALFSILGTNYGGDGHATFALPNLQSRSPVGTGTGAGLSDIALGEMAGTESVNLTTAQLPVHAPTAVFTGAVSPVTATVDVATTTAAVMVPPTPGNTSYLSAMTAKVGPTNATVNGLYTATAPDATKASLGGIHGSVTTAGSVTVNPIGGGLAVSVLNPYLGMNFIIALVGIYPSHG</sequence>
<dbReference type="OrthoDB" id="9810174at2"/>
<dbReference type="Proteomes" id="UP000283077">
    <property type="component" value="Unassembled WGS sequence"/>
</dbReference>
<protein>
    <submittedName>
        <fullName evidence="2">Phage tail protein</fullName>
    </submittedName>
</protein>
<dbReference type="Gene3D" id="3.90.1340.10">
    <property type="entry name" value="Phage tail collar domain"/>
    <property type="match status" value="1"/>
</dbReference>
<evidence type="ECO:0000313" key="3">
    <source>
        <dbReference type="Proteomes" id="UP000283077"/>
    </source>
</evidence>
<dbReference type="EMBL" id="SACS01000013">
    <property type="protein sequence ID" value="RVU35643.1"/>
    <property type="molecule type" value="Genomic_DNA"/>
</dbReference>
<dbReference type="InterPro" id="IPR011083">
    <property type="entry name" value="Phage_tail_collar_dom"/>
</dbReference>
<dbReference type="RefSeq" id="WP_127699418.1">
    <property type="nucleotide sequence ID" value="NZ_SACS01000013.1"/>
</dbReference>
<evidence type="ECO:0000259" key="1">
    <source>
        <dbReference type="Pfam" id="PF07484"/>
    </source>
</evidence>
<name>A0A437QMA3_9GAMM</name>
<dbReference type="AlphaFoldDB" id="A0A437QMA3"/>
<dbReference type="Pfam" id="PF07484">
    <property type="entry name" value="Collar"/>
    <property type="match status" value="1"/>
</dbReference>
<comment type="caution">
    <text evidence="2">The sequence shown here is derived from an EMBL/GenBank/DDBJ whole genome shotgun (WGS) entry which is preliminary data.</text>
</comment>